<feature type="region of interest" description="Disordered" evidence="8">
    <location>
        <begin position="42"/>
        <end position="77"/>
    </location>
</feature>
<organism evidence="9 10">
    <name type="scientific">Endocarpon pusillum</name>
    <dbReference type="NCBI Taxonomy" id="364733"/>
    <lineage>
        <taxon>Eukaryota</taxon>
        <taxon>Fungi</taxon>
        <taxon>Dikarya</taxon>
        <taxon>Ascomycota</taxon>
        <taxon>Pezizomycotina</taxon>
        <taxon>Eurotiomycetes</taxon>
        <taxon>Chaetothyriomycetidae</taxon>
        <taxon>Verrucariales</taxon>
        <taxon>Verrucariaceae</taxon>
        <taxon>Endocarpon</taxon>
    </lineage>
</organism>
<comment type="caution">
    <text evidence="9">The sequence shown here is derived from an EMBL/GenBank/DDBJ whole genome shotgun (WGS) entry which is preliminary data.</text>
</comment>
<keyword evidence="10" id="KW-1185">Reference proteome</keyword>
<keyword evidence="7" id="KW-0175">Coiled coil</keyword>
<dbReference type="EMBL" id="JAACFV010000085">
    <property type="protein sequence ID" value="KAF7506514.1"/>
    <property type="molecule type" value="Genomic_DNA"/>
</dbReference>
<proteinExistence type="inferred from homology"/>
<keyword evidence="5" id="KW-0539">Nucleus</keyword>
<feature type="compositionally biased region" description="Polar residues" evidence="8">
    <location>
        <begin position="42"/>
        <end position="56"/>
    </location>
</feature>
<name>A0A8H7E0X7_9EURO</name>
<dbReference type="PANTHER" id="PTHR14582:SF1">
    <property type="entry name" value="CENTROMERE PROTEIN O"/>
    <property type="match status" value="1"/>
</dbReference>
<gene>
    <name evidence="9" type="ORF">GJ744_011660</name>
</gene>
<dbReference type="GO" id="GO:0031511">
    <property type="term" value="C:Mis6-Sim4 complex"/>
    <property type="evidence" value="ECO:0007669"/>
    <property type="project" value="TreeGrafter"/>
</dbReference>
<dbReference type="AlphaFoldDB" id="A0A8H7E0X7"/>
<evidence type="ECO:0000313" key="10">
    <source>
        <dbReference type="Proteomes" id="UP000606974"/>
    </source>
</evidence>
<dbReference type="GO" id="GO:0005634">
    <property type="term" value="C:nucleus"/>
    <property type="evidence" value="ECO:0007669"/>
    <property type="project" value="UniProtKB-SubCell"/>
</dbReference>
<accession>A0A8H7E0X7</accession>
<evidence type="ECO:0000256" key="3">
    <source>
        <dbReference type="ARBA" id="ARBA00007321"/>
    </source>
</evidence>
<evidence type="ECO:0000256" key="8">
    <source>
        <dbReference type="SAM" id="MobiDB-lite"/>
    </source>
</evidence>
<feature type="coiled-coil region" evidence="7">
    <location>
        <begin position="8"/>
        <end position="35"/>
    </location>
</feature>
<evidence type="ECO:0000256" key="7">
    <source>
        <dbReference type="SAM" id="Coils"/>
    </source>
</evidence>
<protein>
    <recommendedName>
        <fullName evidence="11">Cenp-O kinetochore centromere component</fullName>
    </recommendedName>
</protein>
<sequence length="315" mass="36014">MVLVDEAMHELDDEIRHVREQIQELTKRRRLVTNTLLSSTKVQSQLKSHVPTTSSPDLAMDDTPLVTSEKSSSTTNHQTNMHRLSFTVTTFPFTDPSPNKSHLHGRLLGIRLDHCSRHGTFQKPYYILLRRVEEQGDEFRVHRHTIPAFVALERLEEQFLPLKDEDEGYTVADPDGSQKIKQDLHGLVRRVRHELICWELRRDAIELLKEQLELIPPKTADEDDEEMDDDSQEDRIGLYGIQSIEATAFEARQARITWTDGTVARIKISNKGLIERAVVVGDNGRIKGVENLLMDGESRIEELVQKLKVLVGVSS</sequence>
<keyword evidence="6" id="KW-0137">Centromere</keyword>
<dbReference type="Pfam" id="PF09496">
    <property type="entry name" value="CENP-O"/>
    <property type="match status" value="1"/>
</dbReference>
<evidence type="ECO:0000313" key="9">
    <source>
        <dbReference type="EMBL" id="KAF7506514.1"/>
    </source>
</evidence>
<reference evidence="9" key="1">
    <citation type="submission" date="2020-02" db="EMBL/GenBank/DDBJ databases">
        <authorList>
            <person name="Palmer J.M."/>
        </authorList>
    </citation>
    <scope>NUCLEOTIDE SEQUENCE</scope>
    <source>
        <strain evidence="9">EPUS1.4</strain>
        <tissue evidence="9">Thallus</tissue>
    </source>
</reference>
<evidence type="ECO:0000256" key="4">
    <source>
        <dbReference type="ARBA" id="ARBA00022454"/>
    </source>
</evidence>
<evidence type="ECO:0000256" key="6">
    <source>
        <dbReference type="ARBA" id="ARBA00023328"/>
    </source>
</evidence>
<dbReference type="OrthoDB" id="10050372at2759"/>
<comment type="similarity">
    <text evidence="3">Belongs to the CENP-O/MCM21 family.</text>
</comment>
<evidence type="ECO:0000256" key="5">
    <source>
        <dbReference type="ARBA" id="ARBA00023242"/>
    </source>
</evidence>
<dbReference type="PANTHER" id="PTHR14582">
    <property type="entry name" value="INNER KINETOCHORE SUBUNIT MAL2"/>
    <property type="match status" value="1"/>
</dbReference>
<dbReference type="InterPro" id="IPR018464">
    <property type="entry name" value="CENP-O"/>
</dbReference>
<feature type="compositionally biased region" description="Polar residues" evidence="8">
    <location>
        <begin position="65"/>
        <end position="77"/>
    </location>
</feature>
<evidence type="ECO:0008006" key="11">
    <source>
        <dbReference type="Google" id="ProtNLM"/>
    </source>
</evidence>
<comment type="subcellular location">
    <subcellularLocation>
        <location evidence="2">Chromosome</location>
        <location evidence="2">Centromere</location>
    </subcellularLocation>
    <subcellularLocation>
        <location evidence="1">Nucleus</location>
    </subcellularLocation>
</comment>
<keyword evidence="4" id="KW-0158">Chromosome</keyword>
<evidence type="ECO:0000256" key="2">
    <source>
        <dbReference type="ARBA" id="ARBA00004584"/>
    </source>
</evidence>
<evidence type="ECO:0000256" key="1">
    <source>
        <dbReference type="ARBA" id="ARBA00004123"/>
    </source>
</evidence>
<dbReference type="Proteomes" id="UP000606974">
    <property type="component" value="Unassembled WGS sequence"/>
</dbReference>